<protein>
    <submittedName>
        <fullName evidence="1">Uncharacterized protein</fullName>
    </submittedName>
</protein>
<gene>
    <name evidence="1" type="ORF">K435DRAFT_838303</name>
</gene>
<reference evidence="1 2" key="1">
    <citation type="journal article" date="2019" name="Nat. Ecol. Evol.">
        <title>Megaphylogeny resolves global patterns of mushroom evolution.</title>
        <authorList>
            <person name="Varga T."/>
            <person name="Krizsan K."/>
            <person name="Foldi C."/>
            <person name="Dima B."/>
            <person name="Sanchez-Garcia M."/>
            <person name="Sanchez-Ramirez S."/>
            <person name="Szollosi G.J."/>
            <person name="Szarkandi J.G."/>
            <person name="Papp V."/>
            <person name="Albert L."/>
            <person name="Andreopoulos W."/>
            <person name="Angelini C."/>
            <person name="Antonin V."/>
            <person name="Barry K.W."/>
            <person name="Bougher N.L."/>
            <person name="Buchanan P."/>
            <person name="Buyck B."/>
            <person name="Bense V."/>
            <person name="Catcheside P."/>
            <person name="Chovatia M."/>
            <person name="Cooper J."/>
            <person name="Damon W."/>
            <person name="Desjardin D."/>
            <person name="Finy P."/>
            <person name="Geml J."/>
            <person name="Haridas S."/>
            <person name="Hughes K."/>
            <person name="Justo A."/>
            <person name="Karasinski D."/>
            <person name="Kautmanova I."/>
            <person name="Kiss B."/>
            <person name="Kocsube S."/>
            <person name="Kotiranta H."/>
            <person name="LaButti K.M."/>
            <person name="Lechner B.E."/>
            <person name="Liimatainen K."/>
            <person name="Lipzen A."/>
            <person name="Lukacs Z."/>
            <person name="Mihaltcheva S."/>
            <person name="Morgado L.N."/>
            <person name="Niskanen T."/>
            <person name="Noordeloos M.E."/>
            <person name="Ohm R.A."/>
            <person name="Ortiz-Santana B."/>
            <person name="Ovrebo C."/>
            <person name="Racz N."/>
            <person name="Riley R."/>
            <person name="Savchenko A."/>
            <person name="Shiryaev A."/>
            <person name="Soop K."/>
            <person name="Spirin V."/>
            <person name="Szebenyi C."/>
            <person name="Tomsovsky M."/>
            <person name="Tulloss R.E."/>
            <person name="Uehling J."/>
            <person name="Grigoriev I.V."/>
            <person name="Vagvolgyi C."/>
            <person name="Papp T."/>
            <person name="Martin F.M."/>
            <person name="Miettinen O."/>
            <person name="Hibbett D.S."/>
            <person name="Nagy L.G."/>
        </authorList>
    </citation>
    <scope>NUCLEOTIDE SEQUENCE [LARGE SCALE GENOMIC DNA]</scope>
    <source>
        <strain evidence="1 2">CBS 962.96</strain>
    </source>
</reference>
<evidence type="ECO:0000313" key="2">
    <source>
        <dbReference type="Proteomes" id="UP000297245"/>
    </source>
</evidence>
<organism evidence="1 2">
    <name type="scientific">Dendrothele bispora (strain CBS 962.96)</name>
    <dbReference type="NCBI Taxonomy" id="1314807"/>
    <lineage>
        <taxon>Eukaryota</taxon>
        <taxon>Fungi</taxon>
        <taxon>Dikarya</taxon>
        <taxon>Basidiomycota</taxon>
        <taxon>Agaricomycotina</taxon>
        <taxon>Agaricomycetes</taxon>
        <taxon>Agaricomycetidae</taxon>
        <taxon>Agaricales</taxon>
        <taxon>Agaricales incertae sedis</taxon>
        <taxon>Dendrothele</taxon>
    </lineage>
</organism>
<accession>A0A4S8M8B8</accession>
<evidence type="ECO:0000313" key="1">
    <source>
        <dbReference type="EMBL" id="THU98098.1"/>
    </source>
</evidence>
<name>A0A4S8M8B8_DENBC</name>
<sequence length="540" mass="57928">MSASTVPSNLSDPKYGFDLVLAVTQDSINGTMLDYLRTFNNNSQIQPVELFWVADATGNPVLVTDNSAFLSSSKGTDPFSIPANVNVATSPLIQNLIGARFLFGVRFKLGVPNVPNPTSLSVVSFDKEAITGVTLNLYCSTFDIVQFVPGNIFSPSTWLSVSQDPAAPWVYTTTVDLLFQSKAFTDLPVDVQQKIQAITPDMFSVQQLLFDLSTAGLQSTPNFSTSLPTNSPIIAALQSVFCSKYFDEMNIAGQPALAYASVIPGASVSPLQPSSLDLMVNTYVDPSTGNPVFGSGLTTLNYICNTGNRSPPATTGNFAWNWVPDAAAQQDHDRVSSISRSWFANYFNTQLMPYVTKNCFLPQPRVSLDLATPKFSLSLASGQNPTTSVPPTGSTILSYSYSADKSDEAGSGGALGQMDLSTTFNRLATSVSGNIVDKTIVDTWTITVDHTGVLKVNGASSTTDNSQDPKANSFLNFWSDADSVKDQVEAYVNGVTQTSFGSIPISAISNFIFPGGKTFTFKDAGFSTNQDLVTYITYTE</sequence>
<dbReference type="EMBL" id="ML179143">
    <property type="protein sequence ID" value="THU98098.1"/>
    <property type="molecule type" value="Genomic_DNA"/>
</dbReference>
<dbReference type="OrthoDB" id="3017227at2759"/>
<dbReference type="Proteomes" id="UP000297245">
    <property type="component" value="Unassembled WGS sequence"/>
</dbReference>
<dbReference type="AlphaFoldDB" id="A0A4S8M8B8"/>
<proteinExistence type="predicted"/>
<keyword evidence="2" id="KW-1185">Reference proteome</keyword>